<evidence type="ECO:0000313" key="2">
    <source>
        <dbReference type="EMBL" id="CEL53985.1"/>
    </source>
</evidence>
<gene>
    <name evidence="2" type="ORF">RSOLAG1IB_11517</name>
</gene>
<dbReference type="EMBL" id="LN679241">
    <property type="protein sequence ID" value="CEL53985.1"/>
    <property type="molecule type" value="Genomic_DNA"/>
</dbReference>
<feature type="region of interest" description="Disordered" evidence="1">
    <location>
        <begin position="56"/>
        <end position="83"/>
    </location>
</feature>
<dbReference type="Pfam" id="PF02992">
    <property type="entry name" value="Transposase_21"/>
    <property type="match status" value="1"/>
</dbReference>
<evidence type="ECO:0000256" key="1">
    <source>
        <dbReference type="SAM" id="MobiDB-lite"/>
    </source>
</evidence>
<sequence>MVATRWKCPDCHELRSPKTYQRHQKYGCPSLRKHASKLRRAAEATLTRLRRLGLVARSPPPHHQSLQLNRQHSPNTLPPPAFHEHLHLSASPVVDHEMQPPELYHYDSQFDTPGAGPGPSSRDQSPRFAPYNPNDPAEEESDNNKDPLAALPWMYGLAPHNYYELNAQQELLRKGGLQLPNYDRLTVQAFNYKVDTDISGRAYSKLPRAFPDRLADLPTEPGLQRRIDKISAFGAQAIDCCINSCVAYTGVYQWLESCPWCGEARYKPHRKNPICRVPRRTFRYLPLIPRLINLFRNPPMAESLRYRSQRQPQPDTLSDIFDGHYYCQLLQEFVYLGGTRLGHQFFSNNTDIALGLSTDGVGPFKTRKQQCWPLILINYNLPPSIRTRLENILCLGVIPGPQTPKELDTFLEPLIDELEELARGVPAFDAANRHPFLLHAYLIVAFGDMPAVAKMMEMKGPNGKFPCRACKIHGLRARHGPHPNTNYVPLSRPFDDEPHAIRRYDPQNLPLRTHAECLKQAMWVEEARNDAEEGRRSLRTGINGLSPLARVPGLLLPVSFPHDFMHLIFENIIPTLFDLWTRSANFETFGSGTEDYLLDSDVWTKIAKACPLACNNIPYAFGCRVPDPKKKRAELTAEARLLLATLLGPALLRGRLTNQKYYRHFINLVRLINMCIDFEITLDDVDIIRKGFAQWVKDYEKYYYMDNPARLSVCTLPLHALLHIADDIEAMGPVWAYWAFPMERFCGALTRASKSRRFPYSSINRRVLQLAQLSQIKLVYGLTKELELDEHRENIRRGIQYNHYTDLVFVNPSRTLTLQRSLQTKISKHLGPVIGVPVADVSAALVNQPLTVWGRMQRLDKSLAEIVVGGDVIRGAMVVPGNDTMRDASHIRFHSKLSRWRWDRPHTVEFPDETLSYGRAEMFVVVEADLVASLNVPDPRTYVIAVISAFPFLRHHNDADLIEYRLLSGNYAGAEVVDATKIDCLIGRVTTEHRGSFVLERTSVVGRMDMLDVTVETD</sequence>
<feature type="compositionally biased region" description="Polar residues" evidence="1">
    <location>
        <begin position="64"/>
        <end position="75"/>
    </location>
</feature>
<reference evidence="2 3" key="1">
    <citation type="submission" date="2014-11" db="EMBL/GenBank/DDBJ databases">
        <authorList>
            <person name="Wibberg Daniel"/>
        </authorList>
    </citation>
    <scope>NUCLEOTIDE SEQUENCE [LARGE SCALE GENOMIC DNA]</scope>
    <source>
        <strain evidence="2">Rhizoctonia solani AG1-IB 7/3/14</strain>
    </source>
</reference>
<proteinExistence type="predicted"/>
<protein>
    <recommendedName>
        <fullName evidence="4">Transposase family Tnp2 protein</fullName>
    </recommendedName>
</protein>
<keyword evidence="3" id="KW-1185">Reference proteome</keyword>
<dbReference type="PANTHER" id="PTHR46579:SF1">
    <property type="entry name" value="F5_8 TYPE C DOMAIN-CONTAINING PROTEIN"/>
    <property type="match status" value="1"/>
</dbReference>
<feature type="region of interest" description="Disordered" evidence="1">
    <location>
        <begin position="104"/>
        <end position="146"/>
    </location>
</feature>
<dbReference type="PANTHER" id="PTHR46579">
    <property type="entry name" value="F5/8 TYPE C DOMAIN-CONTAINING PROTEIN-RELATED"/>
    <property type="match status" value="1"/>
</dbReference>
<dbReference type="STRING" id="1108050.A0A0B7F8W1"/>
<dbReference type="AlphaFoldDB" id="A0A0B7F8W1"/>
<dbReference type="InterPro" id="IPR004242">
    <property type="entry name" value="Transposase_21"/>
</dbReference>
<name>A0A0B7F8W1_THACB</name>
<accession>A0A0B7F8W1</accession>
<dbReference type="Proteomes" id="UP000059188">
    <property type="component" value="Unassembled WGS sequence"/>
</dbReference>
<organism evidence="2 3">
    <name type="scientific">Thanatephorus cucumeris (strain AG1-IB / isolate 7/3/14)</name>
    <name type="common">Lettuce bottom rot fungus</name>
    <name type="synonym">Rhizoctonia solani</name>
    <dbReference type="NCBI Taxonomy" id="1108050"/>
    <lineage>
        <taxon>Eukaryota</taxon>
        <taxon>Fungi</taxon>
        <taxon>Dikarya</taxon>
        <taxon>Basidiomycota</taxon>
        <taxon>Agaricomycotina</taxon>
        <taxon>Agaricomycetes</taxon>
        <taxon>Cantharellales</taxon>
        <taxon>Ceratobasidiaceae</taxon>
        <taxon>Rhizoctonia</taxon>
        <taxon>Rhizoctonia solani AG-1</taxon>
    </lineage>
</organism>
<evidence type="ECO:0000313" key="3">
    <source>
        <dbReference type="Proteomes" id="UP000059188"/>
    </source>
</evidence>
<evidence type="ECO:0008006" key="4">
    <source>
        <dbReference type="Google" id="ProtNLM"/>
    </source>
</evidence>
<dbReference type="OrthoDB" id="3152921at2759"/>